<reference evidence="4" key="1">
    <citation type="submission" date="2022-06" db="EMBL/GenBank/DDBJ databases">
        <authorList>
            <consortium name="SYNGENTA / RWTH Aachen University"/>
        </authorList>
    </citation>
    <scope>NUCLEOTIDE SEQUENCE</scope>
</reference>
<feature type="compositionally biased region" description="Basic and acidic residues" evidence="3">
    <location>
        <begin position="149"/>
        <end position="159"/>
    </location>
</feature>
<feature type="region of interest" description="Disordered" evidence="3">
    <location>
        <begin position="366"/>
        <end position="445"/>
    </location>
</feature>
<evidence type="ECO:0000256" key="1">
    <source>
        <dbReference type="ARBA" id="ARBA00004123"/>
    </source>
</evidence>
<sequence length="772" mass="87890">MIRLIRRIIHLEGSYKDLRASKHLIPNLYLPNLYLGQSPNLLAQLIQAHISTNFDHQTYPDGSEAVVANIPSSSIIKSAKERRSQARKAGLTNLSSGVNLSKDLTSPSGQDFISLSTASDLTRAITSKSGESRLVREEDEFGEGDDEHAEYTGAKERVPLGEKAGLRAEASRKAGMESMITEAGEDLYEGNEEELEWEAEQIRRGGIGNSVGEKTTTQPSKQIYRAAPVPERRNLNTLSSVTSRFSDSLGLLEDSVSEQEQNVIIFETAEKSLDQQESDLRLEVSREIEREVFFQDFKAFIDDINQFFSVKWLELEKVEKDLLSILRERSQLICKRRYEDLSDDLALFKSGDVGITRPSVVEEDLKQNGNEDEVRGKDESADEFDELGRSRRELDISSQAPSRRYRRKERIERRKRRRAGEGRVASAPEDEGYSTDDSLSPADSSDLLSASQSLISSTSDILRDTSNPIFLSPTNPSSIAEKFQAWKSNYPEDYSNAYGNLALVQAWEFWVRMEIVGGLNLWSIREWVEVKDRRGIENWRWMKGLEAYDHSCSIEDQEDRSDSVVPEMIKEVVIPVLTTLIRCSYDPLSVVATTKALELVEQIGCFIDLEEEDCDEKCERFVMSFLERFKISLQELKHLISDGDDDFKRSLLSQVGCEGIEARNRFLNRCLKLFKQGLRWRRFFNRKLTMMSYDDESKSFVEQEEEGRRVLSFKEVLSGELVEGIMVPVILIGWETGGKEISKKILECSPNGVLNERLIETLKEGYVKEEVQ</sequence>
<dbReference type="PANTHER" id="PTHR12214:SF0">
    <property type="entry name" value="LD29489P"/>
    <property type="match status" value="1"/>
</dbReference>
<protein>
    <submittedName>
        <fullName evidence="4">Nineteen complex-related protein 2-domain-containing protein</fullName>
    </submittedName>
</protein>
<dbReference type="InterPro" id="IPR012890">
    <property type="entry name" value="GCFC2-like"/>
</dbReference>
<evidence type="ECO:0000256" key="2">
    <source>
        <dbReference type="ARBA" id="ARBA00023242"/>
    </source>
</evidence>
<dbReference type="EMBL" id="CALTRL010000967">
    <property type="protein sequence ID" value="CAH7670271.1"/>
    <property type="molecule type" value="Genomic_DNA"/>
</dbReference>
<feature type="region of interest" description="Disordered" evidence="3">
    <location>
        <begin position="130"/>
        <end position="159"/>
    </location>
</feature>
<dbReference type="GO" id="GO:0000390">
    <property type="term" value="P:spliceosomal complex disassembly"/>
    <property type="evidence" value="ECO:0007669"/>
    <property type="project" value="InterPro"/>
</dbReference>
<evidence type="ECO:0000313" key="5">
    <source>
        <dbReference type="Proteomes" id="UP001153365"/>
    </source>
</evidence>
<organism evidence="4 5">
    <name type="scientific">Phakopsora pachyrhizi</name>
    <name type="common">Asian soybean rust disease fungus</name>
    <dbReference type="NCBI Taxonomy" id="170000"/>
    <lineage>
        <taxon>Eukaryota</taxon>
        <taxon>Fungi</taxon>
        <taxon>Dikarya</taxon>
        <taxon>Basidiomycota</taxon>
        <taxon>Pucciniomycotina</taxon>
        <taxon>Pucciniomycetes</taxon>
        <taxon>Pucciniales</taxon>
        <taxon>Phakopsoraceae</taxon>
        <taxon>Phakopsora</taxon>
    </lineage>
</organism>
<feature type="compositionally biased region" description="Basic residues" evidence="3">
    <location>
        <begin position="403"/>
        <end position="418"/>
    </location>
</feature>
<keyword evidence="2" id="KW-0539">Nucleus</keyword>
<accession>A0AAV0AN60</accession>
<feature type="compositionally biased region" description="Acidic residues" evidence="3">
    <location>
        <begin position="137"/>
        <end position="148"/>
    </location>
</feature>
<comment type="subcellular location">
    <subcellularLocation>
        <location evidence="1">Nucleus</location>
    </subcellularLocation>
</comment>
<proteinExistence type="predicted"/>
<dbReference type="Proteomes" id="UP001153365">
    <property type="component" value="Unassembled WGS sequence"/>
</dbReference>
<evidence type="ECO:0000313" key="4">
    <source>
        <dbReference type="EMBL" id="CAH7670271.1"/>
    </source>
</evidence>
<dbReference type="InterPro" id="IPR028211">
    <property type="entry name" value="Ntr2"/>
</dbReference>
<dbReference type="GO" id="GO:0003677">
    <property type="term" value="F:DNA binding"/>
    <property type="evidence" value="ECO:0007669"/>
    <property type="project" value="InterPro"/>
</dbReference>
<dbReference type="AlphaFoldDB" id="A0AAV0AN60"/>
<name>A0AAV0AN60_PHAPC</name>
<feature type="compositionally biased region" description="Basic and acidic residues" evidence="3">
    <location>
        <begin position="386"/>
        <end position="395"/>
    </location>
</feature>
<keyword evidence="5" id="KW-1185">Reference proteome</keyword>
<comment type="caution">
    <text evidence="4">The sequence shown here is derived from an EMBL/GenBank/DDBJ whole genome shotgun (WGS) entry which is preliminary data.</text>
</comment>
<feature type="compositionally biased region" description="Low complexity" evidence="3">
    <location>
        <begin position="435"/>
        <end position="445"/>
    </location>
</feature>
<dbReference type="GO" id="GO:0071008">
    <property type="term" value="C:U2-type post-mRNA release spliceosomal complex"/>
    <property type="evidence" value="ECO:0007669"/>
    <property type="project" value="InterPro"/>
</dbReference>
<evidence type="ECO:0000256" key="3">
    <source>
        <dbReference type="SAM" id="MobiDB-lite"/>
    </source>
</evidence>
<dbReference type="PANTHER" id="PTHR12214">
    <property type="entry name" value="GC-RICH SEQUENCE DNA-BINDING FACTOR"/>
    <property type="match status" value="1"/>
</dbReference>
<gene>
    <name evidence="4" type="ORF">PPACK8108_LOCUS4986</name>
</gene>
<dbReference type="Pfam" id="PF15458">
    <property type="entry name" value="NTR2"/>
    <property type="match status" value="1"/>
</dbReference>